<evidence type="ECO:0000256" key="9">
    <source>
        <dbReference type="RuleBase" id="RU369094"/>
    </source>
</evidence>
<keyword evidence="1 9" id="KW-0479">Metal-binding</keyword>
<evidence type="ECO:0000256" key="7">
    <source>
        <dbReference type="ARBA" id="ARBA00023242"/>
    </source>
</evidence>
<dbReference type="GO" id="GO:0003700">
    <property type="term" value="F:DNA-binding transcription factor activity"/>
    <property type="evidence" value="ECO:0007669"/>
    <property type="project" value="UniProtKB-UniRule"/>
</dbReference>
<dbReference type="PROSITE" id="PS50884">
    <property type="entry name" value="ZF_DOF_2"/>
    <property type="match status" value="1"/>
</dbReference>
<keyword evidence="3 9" id="KW-0862">Zinc</keyword>
<sequence length="282" mass="31844">MGLRTKQPSVDHQGLEYWSQTSLPPHAAEELPKPAPIQRQHPLQQQAERLNCPRCGSANTKFCYYNNYNKSQPRHFCKSCKRHWTKGGTLRNVPVGGGRKNKRFRVSDAPTTTTTACTKTTARTTTAQDWPSFAPTDIDRDQTSMSNILYKYSSSSPLDGIIVSKSGKTNMTCLNVSTPQNPNAEYPLFSRLSTTFDKDTYLINPTSYQSLEDQYDHYSMNLDSIEESTITTLDIPTASSTPWPGPEINSFMDLPNYWNWNEIDVLPSSADLDIAWDDMIKP</sequence>
<comment type="caution">
    <text evidence="11">The sequence shown here is derived from an EMBL/GenBank/DDBJ whole genome shotgun (WGS) entry which is preliminary data.</text>
</comment>
<dbReference type="PANTHER" id="PTHR31992:SF97">
    <property type="entry name" value="DOF ZINC FINGER PROTEIN"/>
    <property type="match status" value="1"/>
</dbReference>
<evidence type="ECO:0000256" key="4">
    <source>
        <dbReference type="ARBA" id="ARBA00023015"/>
    </source>
</evidence>
<accession>A0A2G9GQT1</accession>
<dbReference type="GO" id="GO:0008270">
    <property type="term" value="F:zinc ion binding"/>
    <property type="evidence" value="ECO:0007669"/>
    <property type="project" value="UniProtKB-KW"/>
</dbReference>
<feature type="domain" description="Dof-type" evidence="10">
    <location>
        <begin position="50"/>
        <end position="104"/>
    </location>
</feature>
<protein>
    <recommendedName>
        <fullName evidence="9">Dof zinc finger protein</fullName>
    </recommendedName>
</protein>
<dbReference type="PROSITE" id="PS01361">
    <property type="entry name" value="ZF_DOF_1"/>
    <property type="match status" value="1"/>
</dbReference>
<dbReference type="Pfam" id="PF02701">
    <property type="entry name" value="Zn_ribbon_Dof"/>
    <property type="match status" value="1"/>
</dbReference>
<evidence type="ECO:0000256" key="3">
    <source>
        <dbReference type="ARBA" id="ARBA00022833"/>
    </source>
</evidence>
<dbReference type="STRING" id="429701.A0A2G9GQT1"/>
<evidence type="ECO:0000256" key="1">
    <source>
        <dbReference type="ARBA" id="ARBA00022723"/>
    </source>
</evidence>
<organism evidence="11 12">
    <name type="scientific">Handroanthus impetiginosus</name>
    <dbReference type="NCBI Taxonomy" id="429701"/>
    <lineage>
        <taxon>Eukaryota</taxon>
        <taxon>Viridiplantae</taxon>
        <taxon>Streptophyta</taxon>
        <taxon>Embryophyta</taxon>
        <taxon>Tracheophyta</taxon>
        <taxon>Spermatophyta</taxon>
        <taxon>Magnoliopsida</taxon>
        <taxon>eudicotyledons</taxon>
        <taxon>Gunneridae</taxon>
        <taxon>Pentapetalae</taxon>
        <taxon>asterids</taxon>
        <taxon>lamiids</taxon>
        <taxon>Lamiales</taxon>
        <taxon>Bignoniaceae</taxon>
        <taxon>Crescentiina</taxon>
        <taxon>Tabebuia alliance</taxon>
        <taxon>Handroanthus</taxon>
    </lineage>
</organism>
<keyword evidence="5 8" id="KW-0238">DNA-binding</keyword>
<comment type="subcellular location">
    <subcellularLocation>
        <location evidence="8 9">Nucleus</location>
    </subcellularLocation>
</comment>
<gene>
    <name evidence="11" type="ORF">CDL12_19786</name>
</gene>
<proteinExistence type="predicted"/>
<dbReference type="Proteomes" id="UP000231279">
    <property type="component" value="Unassembled WGS sequence"/>
</dbReference>
<dbReference type="GO" id="GO:0003677">
    <property type="term" value="F:DNA binding"/>
    <property type="evidence" value="ECO:0007669"/>
    <property type="project" value="UniProtKB-UniRule"/>
</dbReference>
<keyword evidence="4 9" id="KW-0805">Transcription regulation</keyword>
<keyword evidence="12" id="KW-1185">Reference proteome</keyword>
<reference evidence="12" key="1">
    <citation type="journal article" date="2018" name="Gigascience">
        <title>Genome assembly of the Pink Ipe (Handroanthus impetiginosus, Bignoniaceae), a highly valued, ecologically keystone Neotropical timber forest tree.</title>
        <authorList>
            <person name="Silva-Junior O.B."/>
            <person name="Grattapaglia D."/>
            <person name="Novaes E."/>
            <person name="Collevatti R.G."/>
        </authorList>
    </citation>
    <scope>NUCLEOTIDE SEQUENCE [LARGE SCALE GENOMIC DNA]</scope>
    <source>
        <strain evidence="12">cv. UFG-1</strain>
    </source>
</reference>
<keyword evidence="7 8" id="KW-0539">Nucleus</keyword>
<keyword evidence="2 8" id="KW-0863">Zinc-finger</keyword>
<evidence type="ECO:0000256" key="5">
    <source>
        <dbReference type="ARBA" id="ARBA00023125"/>
    </source>
</evidence>
<evidence type="ECO:0000256" key="8">
    <source>
        <dbReference type="PROSITE-ProRule" id="PRU00071"/>
    </source>
</evidence>
<evidence type="ECO:0000256" key="6">
    <source>
        <dbReference type="ARBA" id="ARBA00023163"/>
    </source>
</evidence>
<dbReference type="AlphaFoldDB" id="A0A2G9GQT1"/>
<dbReference type="EMBL" id="NKXS01004041">
    <property type="protein sequence ID" value="PIN07641.1"/>
    <property type="molecule type" value="Genomic_DNA"/>
</dbReference>
<name>A0A2G9GQT1_9LAMI</name>
<comment type="function">
    <text evidence="9">Transcription factor that binds specifically to a 5'-AA[AG]G-3' consensus core sequence.</text>
</comment>
<evidence type="ECO:0000259" key="10">
    <source>
        <dbReference type="PROSITE" id="PS50884"/>
    </source>
</evidence>
<dbReference type="GO" id="GO:0005634">
    <property type="term" value="C:nucleus"/>
    <property type="evidence" value="ECO:0007669"/>
    <property type="project" value="UniProtKB-SubCell"/>
</dbReference>
<evidence type="ECO:0000256" key="2">
    <source>
        <dbReference type="ARBA" id="ARBA00022771"/>
    </source>
</evidence>
<evidence type="ECO:0000313" key="12">
    <source>
        <dbReference type="Proteomes" id="UP000231279"/>
    </source>
</evidence>
<dbReference type="OrthoDB" id="1927254at2759"/>
<dbReference type="InterPro" id="IPR003851">
    <property type="entry name" value="Znf_Dof"/>
</dbReference>
<keyword evidence="6 9" id="KW-0804">Transcription</keyword>
<dbReference type="InterPro" id="IPR045174">
    <property type="entry name" value="Dof"/>
</dbReference>
<evidence type="ECO:0000313" key="11">
    <source>
        <dbReference type="EMBL" id="PIN07641.1"/>
    </source>
</evidence>
<dbReference type="PANTHER" id="PTHR31992">
    <property type="entry name" value="DOF ZINC FINGER PROTEIN DOF1.4-RELATED"/>
    <property type="match status" value="1"/>
</dbReference>